<sequence length="52" mass="5989">MNYECVGESGQKVNLHEIGKNRLSLTVLIDSWFSVTSDWGSSVWFGSFVKYW</sequence>
<reference evidence="1 2" key="1">
    <citation type="journal article" date="2014" name="Genome Biol.">
        <title>Transcriptome and methylome profiling reveals relics of genome dominance in the mesopolyploid Brassica oleracea.</title>
        <authorList>
            <person name="Parkin I.A."/>
            <person name="Koh C."/>
            <person name="Tang H."/>
            <person name="Robinson S.J."/>
            <person name="Kagale S."/>
            <person name="Clarke W.E."/>
            <person name="Town C.D."/>
            <person name="Nixon J."/>
            <person name="Krishnakumar V."/>
            <person name="Bidwell S.L."/>
            <person name="Denoeud F."/>
            <person name="Belcram H."/>
            <person name="Links M.G."/>
            <person name="Just J."/>
            <person name="Clarke C."/>
            <person name="Bender T."/>
            <person name="Huebert T."/>
            <person name="Mason A.S."/>
            <person name="Pires J.C."/>
            <person name="Barker G."/>
            <person name="Moore J."/>
            <person name="Walley P.G."/>
            <person name="Manoli S."/>
            <person name="Batley J."/>
            <person name="Edwards D."/>
            <person name="Nelson M.N."/>
            <person name="Wang X."/>
            <person name="Paterson A.H."/>
            <person name="King G."/>
            <person name="Bancroft I."/>
            <person name="Chalhoub B."/>
            <person name="Sharpe A.G."/>
        </authorList>
    </citation>
    <scope>NUCLEOTIDE SEQUENCE</scope>
    <source>
        <strain evidence="1 2">cv. TO1000</strain>
    </source>
</reference>
<evidence type="ECO:0000313" key="1">
    <source>
        <dbReference type="EnsemblPlants" id="Bo8g077190.1"/>
    </source>
</evidence>
<dbReference type="Proteomes" id="UP000032141">
    <property type="component" value="Chromosome C8"/>
</dbReference>
<proteinExistence type="predicted"/>
<dbReference type="AlphaFoldDB" id="A0A0D3DRG0"/>
<organism evidence="1 2">
    <name type="scientific">Brassica oleracea var. oleracea</name>
    <dbReference type="NCBI Taxonomy" id="109376"/>
    <lineage>
        <taxon>Eukaryota</taxon>
        <taxon>Viridiplantae</taxon>
        <taxon>Streptophyta</taxon>
        <taxon>Embryophyta</taxon>
        <taxon>Tracheophyta</taxon>
        <taxon>Spermatophyta</taxon>
        <taxon>Magnoliopsida</taxon>
        <taxon>eudicotyledons</taxon>
        <taxon>Gunneridae</taxon>
        <taxon>Pentapetalae</taxon>
        <taxon>rosids</taxon>
        <taxon>malvids</taxon>
        <taxon>Brassicales</taxon>
        <taxon>Brassicaceae</taxon>
        <taxon>Brassiceae</taxon>
        <taxon>Brassica</taxon>
    </lineage>
</organism>
<name>A0A0D3DRG0_BRAOL</name>
<protein>
    <submittedName>
        <fullName evidence="1">Uncharacterized protein</fullName>
    </submittedName>
</protein>
<dbReference type="HOGENOM" id="CLU_3090039_0_0_1"/>
<evidence type="ECO:0000313" key="2">
    <source>
        <dbReference type="Proteomes" id="UP000032141"/>
    </source>
</evidence>
<accession>A0A0D3DRG0</accession>
<dbReference type="Gramene" id="Bo8g077190.1">
    <property type="protein sequence ID" value="Bo8g077190.1"/>
    <property type="gene ID" value="Bo8g077190"/>
</dbReference>
<keyword evidence="2" id="KW-1185">Reference proteome</keyword>
<reference evidence="1" key="2">
    <citation type="submission" date="2015-03" db="UniProtKB">
        <authorList>
            <consortium name="EnsemblPlants"/>
        </authorList>
    </citation>
    <scope>IDENTIFICATION</scope>
</reference>
<dbReference type="EnsemblPlants" id="Bo8g077190.1">
    <property type="protein sequence ID" value="Bo8g077190.1"/>
    <property type="gene ID" value="Bo8g077190"/>
</dbReference>